<dbReference type="Pfam" id="PF00160">
    <property type="entry name" value="Pro_isomerase"/>
    <property type="match status" value="1"/>
</dbReference>
<feature type="region of interest" description="Disordered" evidence="3">
    <location>
        <begin position="169"/>
        <end position="195"/>
    </location>
</feature>
<dbReference type="FunFam" id="2.40.100.10:FF:000007">
    <property type="entry name" value="Peptidyl-prolyl cis-trans isomerase CWC27 homolog"/>
    <property type="match status" value="1"/>
</dbReference>
<dbReference type="PANTHER" id="PTHR45625">
    <property type="entry name" value="PEPTIDYL-PROLYL CIS-TRANS ISOMERASE-RELATED"/>
    <property type="match status" value="1"/>
</dbReference>
<dbReference type="AlphaFoldDB" id="A0A6B2L5H7"/>
<evidence type="ECO:0000313" key="5">
    <source>
        <dbReference type="EMBL" id="NDV32205.1"/>
    </source>
</evidence>
<dbReference type="InterPro" id="IPR044666">
    <property type="entry name" value="Cyclophilin_A-like"/>
</dbReference>
<organism evidence="5">
    <name type="scientific">Arcella intermedia</name>
    <dbReference type="NCBI Taxonomy" id="1963864"/>
    <lineage>
        <taxon>Eukaryota</taxon>
        <taxon>Amoebozoa</taxon>
        <taxon>Tubulinea</taxon>
        <taxon>Elardia</taxon>
        <taxon>Arcellinida</taxon>
        <taxon>Sphaerothecina</taxon>
        <taxon>Arcellidae</taxon>
        <taxon>Arcella</taxon>
    </lineage>
</organism>
<feature type="compositionally biased region" description="Basic and acidic residues" evidence="3">
    <location>
        <begin position="242"/>
        <end position="284"/>
    </location>
</feature>
<dbReference type="CDD" id="cd01925">
    <property type="entry name" value="cyclophilin_CeCYP16-like"/>
    <property type="match status" value="1"/>
</dbReference>
<feature type="compositionally biased region" description="Polar residues" evidence="3">
    <location>
        <begin position="186"/>
        <end position="195"/>
    </location>
</feature>
<dbReference type="GO" id="GO:0071013">
    <property type="term" value="C:catalytic step 2 spliceosome"/>
    <property type="evidence" value="ECO:0007669"/>
    <property type="project" value="TreeGrafter"/>
</dbReference>
<proteinExistence type="predicted"/>
<evidence type="ECO:0000256" key="2">
    <source>
        <dbReference type="ARBA" id="ARBA00023242"/>
    </source>
</evidence>
<sequence length="406" mass="47151">MTTGKVVLHTTVGPLDIELWSTQVPKACRNFIQLCLEGYYDGTIFHRIVKDYLVQGGDPTGSGTGGESIYGEPFKDEFHSRLRFSHRGIVSCASFGRDQNGSQFFITLGPAPELDKRNTIFGKVTGESLFNLLNMNSLEVDGNERPKKPPVIKRVEVLWNPFEDIVPREKPKSDEVTEKEKEQEQPRTLGTKNLSLLSFADEEEETEETFKPPKKVLAQEFKKPKKKMRSSLGEEEEEEETDISKREEIKKDKDKEDKDWEKPKEVETESQKLKKENESLIKELKSKKRKEREEDRKAAHEAKSVLLKDRQKYVKRKKFTQDEISNIFDSFVTKLHTQKENPESWVNHQLTFEADEKEQKHKTFDPNIDDGLEVLDSLKDPRPIPAEQHLNTHQRKLRATKNLEKW</sequence>
<evidence type="ECO:0000256" key="1">
    <source>
        <dbReference type="ARBA" id="ARBA00004123"/>
    </source>
</evidence>
<accession>A0A6B2L5H7</accession>
<dbReference type="PRINTS" id="PR00153">
    <property type="entry name" value="CSAPPISMRASE"/>
</dbReference>
<dbReference type="InterPro" id="IPR002130">
    <property type="entry name" value="Cyclophilin-type_PPIase_dom"/>
</dbReference>
<feature type="domain" description="PPIase cyclophilin-type" evidence="4">
    <location>
        <begin position="2"/>
        <end position="157"/>
    </location>
</feature>
<feature type="compositionally biased region" description="Basic and acidic residues" evidence="3">
    <location>
        <begin position="291"/>
        <end position="303"/>
    </location>
</feature>
<dbReference type="GO" id="GO:0003755">
    <property type="term" value="F:peptidyl-prolyl cis-trans isomerase activity"/>
    <property type="evidence" value="ECO:0007669"/>
    <property type="project" value="InterPro"/>
</dbReference>
<dbReference type="InterPro" id="IPR029000">
    <property type="entry name" value="Cyclophilin-like_dom_sf"/>
</dbReference>
<dbReference type="SUPFAM" id="SSF50891">
    <property type="entry name" value="Cyclophilin-like"/>
    <property type="match status" value="1"/>
</dbReference>
<dbReference type="EMBL" id="GIBP01003236">
    <property type="protein sequence ID" value="NDV32205.1"/>
    <property type="molecule type" value="Transcribed_RNA"/>
</dbReference>
<feature type="region of interest" description="Disordered" evidence="3">
    <location>
        <begin position="221"/>
        <end position="303"/>
    </location>
</feature>
<protein>
    <recommendedName>
        <fullName evidence="4">PPIase cyclophilin-type domain-containing protein</fullName>
    </recommendedName>
</protein>
<keyword evidence="2" id="KW-0539">Nucleus</keyword>
<feature type="compositionally biased region" description="Basic and acidic residues" evidence="3">
    <location>
        <begin position="169"/>
        <end position="185"/>
    </location>
</feature>
<name>A0A6B2L5H7_9EUKA</name>
<dbReference type="Gene3D" id="2.40.100.10">
    <property type="entry name" value="Cyclophilin-like"/>
    <property type="match status" value="1"/>
</dbReference>
<evidence type="ECO:0000259" key="4">
    <source>
        <dbReference type="PROSITE" id="PS50072"/>
    </source>
</evidence>
<dbReference type="PANTHER" id="PTHR45625:SF6">
    <property type="entry name" value="SPLICEOSOME-ASSOCIATED PROTEIN CWC27 HOMOLOG"/>
    <property type="match status" value="1"/>
</dbReference>
<comment type="subcellular location">
    <subcellularLocation>
        <location evidence="1">Nucleus</location>
    </subcellularLocation>
</comment>
<evidence type="ECO:0000256" key="3">
    <source>
        <dbReference type="SAM" id="MobiDB-lite"/>
    </source>
</evidence>
<reference evidence="5" key="1">
    <citation type="journal article" date="2020" name="J. Eukaryot. Microbiol.">
        <title>De novo Sequencing, Assembly and Annotation of the Transcriptome for the Free-Living Testate Amoeba Arcella intermedia.</title>
        <authorList>
            <person name="Ribeiro G.M."/>
            <person name="Porfirio-Sousa A.L."/>
            <person name="Maurer-Alcala X.X."/>
            <person name="Katz L.A."/>
            <person name="Lahr D.J.G."/>
        </authorList>
    </citation>
    <scope>NUCLEOTIDE SEQUENCE</scope>
</reference>
<dbReference type="PROSITE" id="PS50072">
    <property type="entry name" value="CSA_PPIASE_2"/>
    <property type="match status" value="1"/>
</dbReference>
<feature type="region of interest" description="Disordered" evidence="3">
    <location>
        <begin position="380"/>
        <end position="406"/>
    </location>
</feature>